<organism evidence="1 2">
    <name type="scientific">Pararge aegeria aegeria</name>
    <dbReference type="NCBI Taxonomy" id="348720"/>
    <lineage>
        <taxon>Eukaryota</taxon>
        <taxon>Metazoa</taxon>
        <taxon>Ecdysozoa</taxon>
        <taxon>Arthropoda</taxon>
        <taxon>Hexapoda</taxon>
        <taxon>Insecta</taxon>
        <taxon>Pterygota</taxon>
        <taxon>Neoptera</taxon>
        <taxon>Endopterygota</taxon>
        <taxon>Lepidoptera</taxon>
        <taxon>Glossata</taxon>
        <taxon>Ditrysia</taxon>
        <taxon>Papilionoidea</taxon>
        <taxon>Nymphalidae</taxon>
        <taxon>Satyrinae</taxon>
        <taxon>Satyrini</taxon>
        <taxon>Parargina</taxon>
        <taxon>Pararge</taxon>
    </lineage>
</organism>
<reference evidence="1" key="1">
    <citation type="submission" date="2022-03" db="EMBL/GenBank/DDBJ databases">
        <authorList>
            <person name="Lindestad O."/>
        </authorList>
    </citation>
    <scope>NUCLEOTIDE SEQUENCE</scope>
</reference>
<keyword evidence="2" id="KW-1185">Reference proteome</keyword>
<sequence>MEETDWMKVLSQLSDALMLLNYVLDPVLYVLMRQRQHASVGSLCHSIADCFKRNHKTSTESMKTSCCPQETVLVSDSSGAEMRPLRPPVCLKLGD</sequence>
<dbReference type="AlphaFoldDB" id="A0A8S4RXV6"/>
<dbReference type="OrthoDB" id="5959154at2759"/>
<dbReference type="Proteomes" id="UP000838756">
    <property type="component" value="Unassembled WGS sequence"/>
</dbReference>
<proteinExistence type="predicted"/>
<comment type="caution">
    <text evidence="1">The sequence shown here is derived from an EMBL/GenBank/DDBJ whole genome shotgun (WGS) entry which is preliminary data.</text>
</comment>
<evidence type="ECO:0000313" key="2">
    <source>
        <dbReference type="Proteomes" id="UP000838756"/>
    </source>
</evidence>
<name>A0A8S4RXV6_9NEOP</name>
<dbReference type="EMBL" id="CAKXAJ010025777">
    <property type="protein sequence ID" value="CAH2243845.1"/>
    <property type="molecule type" value="Genomic_DNA"/>
</dbReference>
<gene>
    <name evidence="1" type="primary">jg15147</name>
    <name evidence="1" type="ORF">PAEG_LOCUS19927</name>
</gene>
<evidence type="ECO:0000313" key="1">
    <source>
        <dbReference type="EMBL" id="CAH2243845.1"/>
    </source>
</evidence>
<accession>A0A8S4RXV6</accession>
<protein>
    <submittedName>
        <fullName evidence="1">Jg15147 protein</fullName>
    </submittedName>
</protein>